<evidence type="ECO:0000313" key="5">
    <source>
        <dbReference type="Proteomes" id="UP000233778"/>
    </source>
</evidence>
<keyword evidence="1" id="KW-0732">Signal</keyword>
<reference evidence="3" key="2">
    <citation type="submission" date="2013-09" db="EMBL/GenBank/DDBJ databases">
        <authorList>
            <person name="Wang G."/>
            <person name="Yang Y."/>
            <person name="Su Y."/>
        </authorList>
    </citation>
    <scope>NUCLEOTIDE SEQUENCE</scope>
    <source>
        <strain evidence="3">ATCC 39006</strain>
    </source>
</reference>
<feature type="signal peptide" evidence="1">
    <location>
        <begin position="1"/>
        <end position="20"/>
    </location>
</feature>
<proteinExistence type="predicted"/>
<dbReference type="EMBL" id="CP025085">
    <property type="protein sequence ID" value="AUH00098.1"/>
    <property type="molecule type" value="Genomic_DNA"/>
</dbReference>
<evidence type="ECO:0000313" key="4">
    <source>
        <dbReference type="Proteomes" id="UP000017700"/>
    </source>
</evidence>
<evidence type="ECO:0000313" key="3">
    <source>
        <dbReference type="EMBL" id="AUH04417.1"/>
    </source>
</evidence>
<dbReference type="Pfam" id="PF21955">
    <property type="entry name" value="CarG-like"/>
    <property type="match status" value="1"/>
</dbReference>
<reference evidence="3 4" key="1">
    <citation type="journal article" date="2013" name="Genome Announc.">
        <title>Draft genome sequence of Serratia sp. strain ATCC 39006, a model bacterium for analysis of the biosynthesis and regulation of prodigiosin, a carbapenem, and gas vesicles.</title>
        <authorList>
            <person name="Fineran P.C."/>
            <person name="Iglesias Cans M.C."/>
            <person name="Ramsay J.P."/>
            <person name="Wilf N.M."/>
            <person name="Cossyleon D."/>
            <person name="McNeil M.B."/>
            <person name="Williamson N.R."/>
            <person name="Monson R.E."/>
            <person name="Becher S.A."/>
            <person name="Stanton J.A."/>
            <person name="Brugger K."/>
            <person name="Brown S.D."/>
            <person name="Salmond G.P."/>
        </authorList>
    </citation>
    <scope>NUCLEOTIDE SEQUENCE [LARGE SCALE GENOMIC DNA]</scope>
    <source>
        <strain evidence="3">ATCC 39006</strain>
        <strain evidence="4">ATCC 39006 / SC 11482</strain>
    </source>
</reference>
<dbReference type="OrthoDB" id="5866347at2"/>
<sequence length="177" mass="20269">MINKCFCLFALLISCANAYALTPVTLKNGVNQLDINQDGLKDYVVLAQFDNNTSHPNLGLTFFIHRPDGGYSIMPVTNSSEFTWFDYRLSASADFLVQDNRLFKIKKHYYLVTARKTEEDLFDVGKVSLTIYRFKVSRDDPGVPLYEWSMSKTVTAQRSYQSADEAYQEVDEAMLTR</sequence>
<name>A0A2I5TIL4_SERS3</name>
<organism evidence="3 4">
    <name type="scientific">Serratia sp. (strain ATCC 39006)</name>
    <name type="common">Prodigiosinella confusarubida</name>
    <dbReference type="NCBI Taxonomy" id="104623"/>
    <lineage>
        <taxon>Bacteria</taxon>
        <taxon>Pseudomonadati</taxon>
        <taxon>Pseudomonadota</taxon>
        <taxon>Gammaproteobacteria</taxon>
        <taxon>Enterobacterales</taxon>
        <taxon>Pectobacteriaceae</taxon>
        <taxon>Prodigiosinella</taxon>
    </lineage>
</organism>
<reference evidence="3" key="4">
    <citation type="submission" date="2017-11" db="EMBL/GenBank/DDBJ databases">
        <title>Complete genome sequence of Serratia sp. ATCC 39006.</title>
        <authorList>
            <person name="Hampton H.G."/>
            <person name="Jackson S.A."/>
            <person name="Jauregui R."/>
            <person name="Poulter G.T.M."/>
            <person name="Salmond G.P.C."/>
            <person name="Fineran P.C."/>
        </authorList>
    </citation>
    <scope>NUCLEOTIDE SEQUENCE</scope>
    <source>
        <strain evidence="3">ATCC 39006</strain>
    </source>
</reference>
<gene>
    <name evidence="2" type="ORF">CWC46_09945</name>
    <name evidence="3" type="ORF">Ser39006_009950</name>
</gene>
<dbReference type="Proteomes" id="UP000017700">
    <property type="component" value="Chromosome"/>
</dbReference>
<dbReference type="KEGG" id="sera:Ser39006_009950"/>
<accession>A0A2I5TIL4</accession>
<dbReference type="STRING" id="104623.Ser39006_03476"/>
<reference evidence="2 5" key="3">
    <citation type="submission" date="2017-11" db="EMBL/GenBank/DDBJ databases">
        <title>Complete genome sequence of Serratia sp. ATCC 39006 LacA.</title>
        <authorList>
            <person name="Hampton H.G."/>
            <person name="Jackson S.A."/>
            <person name="Jauregui R."/>
            <person name="Poulter G.T.M."/>
            <person name="Salmond G.P.C."/>
            <person name="Fineran P.C."/>
        </authorList>
    </citation>
    <scope>NUCLEOTIDE SEQUENCE [LARGE SCALE GENOMIC DNA]</scope>
    <source>
        <strain evidence="2 5">ATCC 39006</strain>
    </source>
</reference>
<evidence type="ECO:0000313" key="2">
    <source>
        <dbReference type="EMBL" id="AUH00098.1"/>
    </source>
</evidence>
<dbReference type="KEGG" id="serq:CWC46_09945"/>
<protein>
    <submittedName>
        <fullName evidence="3">CpmJ protein</fullName>
    </submittedName>
</protein>
<dbReference type="Proteomes" id="UP000233778">
    <property type="component" value="Chromosome"/>
</dbReference>
<dbReference type="PROSITE" id="PS51257">
    <property type="entry name" value="PROKAR_LIPOPROTEIN"/>
    <property type="match status" value="1"/>
</dbReference>
<dbReference type="AlphaFoldDB" id="A0A2I5TIL4"/>
<keyword evidence="4" id="KW-1185">Reference proteome</keyword>
<evidence type="ECO:0000256" key="1">
    <source>
        <dbReference type="SAM" id="SignalP"/>
    </source>
</evidence>
<dbReference type="EMBL" id="CP025084">
    <property type="protein sequence ID" value="AUH04417.1"/>
    <property type="molecule type" value="Genomic_DNA"/>
</dbReference>
<dbReference type="RefSeq" id="WP_021016738.1">
    <property type="nucleotide sequence ID" value="NZ_CP025084.1"/>
</dbReference>
<dbReference type="InterPro" id="IPR054139">
    <property type="entry name" value="CarG-like"/>
</dbReference>
<feature type="chain" id="PRO_5036318126" evidence="1">
    <location>
        <begin position="21"/>
        <end position="177"/>
    </location>
</feature>